<sequence length="106" mass="12246">MSAWVSCSSFLLQFKGSYFTLTVRREALSNVLGGFPGARCISRDRELYRFSYFYDNNLHEEKFFKEIVEMKERVDNMDTKPIVCVSLVHIAQGPLENLTPIFSPLV</sequence>
<dbReference type="AlphaFoldDB" id="A0A401RPH3"/>
<dbReference type="Proteomes" id="UP000287033">
    <property type="component" value="Unassembled WGS sequence"/>
</dbReference>
<comment type="caution">
    <text evidence="1">The sequence shown here is derived from an EMBL/GenBank/DDBJ whole genome shotgun (WGS) entry which is preliminary data.</text>
</comment>
<organism evidence="1 2">
    <name type="scientific">Chiloscyllium punctatum</name>
    <name type="common">Brownbanded bambooshark</name>
    <name type="synonym">Hemiscyllium punctatum</name>
    <dbReference type="NCBI Taxonomy" id="137246"/>
    <lineage>
        <taxon>Eukaryota</taxon>
        <taxon>Metazoa</taxon>
        <taxon>Chordata</taxon>
        <taxon>Craniata</taxon>
        <taxon>Vertebrata</taxon>
        <taxon>Chondrichthyes</taxon>
        <taxon>Elasmobranchii</taxon>
        <taxon>Galeomorphii</taxon>
        <taxon>Galeoidea</taxon>
        <taxon>Orectolobiformes</taxon>
        <taxon>Hemiscylliidae</taxon>
        <taxon>Chiloscyllium</taxon>
    </lineage>
</organism>
<reference evidence="1 2" key="1">
    <citation type="journal article" date="2018" name="Nat. Ecol. Evol.">
        <title>Shark genomes provide insights into elasmobranch evolution and the origin of vertebrates.</title>
        <authorList>
            <person name="Hara Y"/>
            <person name="Yamaguchi K"/>
            <person name="Onimaru K"/>
            <person name="Kadota M"/>
            <person name="Koyanagi M"/>
            <person name="Keeley SD"/>
            <person name="Tatsumi K"/>
            <person name="Tanaka K"/>
            <person name="Motone F"/>
            <person name="Kageyama Y"/>
            <person name="Nozu R"/>
            <person name="Adachi N"/>
            <person name="Nishimura O"/>
            <person name="Nakagawa R"/>
            <person name="Tanegashima C"/>
            <person name="Kiyatake I"/>
            <person name="Matsumoto R"/>
            <person name="Murakumo K"/>
            <person name="Nishida K"/>
            <person name="Terakita A"/>
            <person name="Kuratani S"/>
            <person name="Sato K"/>
            <person name="Hyodo S Kuraku.S."/>
        </authorList>
    </citation>
    <scope>NUCLEOTIDE SEQUENCE [LARGE SCALE GENOMIC DNA]</scope>
</reference>
<evidence type="ECO:0000313" key="1">
    <source>
        <dbReference type="EMBL" id="GCC20038.1"/>
    </source>
</evidence>
<accession>A0A401RPH3</accession>
<keyword evidence="2" id="KW-1185">Reference proteome</keyword>
<dbReference type="EMBL" id="BEZZ01003575">
    <property type="protein sequence ID" value="GCC20038.1"/>
    <property type="molecule type" value="Genomic_DNA"/>
</dbReference>
<evidence type="ECO:0000313" key="2">
    <source>
        <dbReference type="Proteomes" id="UP000287033"/>
    </source>
</evidence>
<gene>
    <name evidence="1" type="ORF">chiPu_0021245</name>
</gene>
<name>A0A401RPH3_CHIPU</name>
<protein>
    <submittedName>
        <fullName evidence="1">Uncharacterized protein</fullName>
    </submittedName>
</protein>
<proteinExistence type="predicted"/>